<dbReference type="AlphaFoldDB" id="A0A069CVW5"/>
<evidence type="ECO:0000313" key="1">
    <source>
        <dbReference type="EMBL" id="GAK31348.1"/>
    </source>
</evidence>
<name>A0A069CVW5_WEIOS</name>
<proteinExistence type="predicted"/>
<dbReference type="RefSeq" id="WP_190279642.1">
    <property type="nucleotide sequence ID" value="NZ_DF820492.1"/>
</dbReference>
<protein>
    <submittedName>
        <fullName evidence="1">Uncharacterized protein</fullName>
    </submittedName>
</protein>
<organism evidence="1 2">
    <name type="scientific">Weissella oryzae (strain DSM 25784 / JCM 18191 / LMG 30913 / SG25)</name>
    <dbReference type="NCBI Taxonomy" id="1329250"/>
    <lineage>
        <taxon>Bacteria</taxon>
        <taxon>Bacillati</taxon>
        <taxon>Bacillota</taxon>
        <taxon>Bacilli</taxon>
        <taxon>Lactobacillales</taxon>
        <taxon>Lactobacillaceae</taxon>
        <taxon>Weissella</taxon>
    </lineage>
</organism>
<keyword evidence="2" id="KW-1185">Reference proteome</keyword>
<evidence type="ECO:0000313" key="2">
    <source>
        <dbReference type="Proteomes" id="UP000030643"/>
    </source>
</evidence>
<reference evidence="2" key="1">
    <citation type="journal article" date="2014" name="Genome Announc.">
        <title>Draft genome sequence of Weissella oryzae SG25T, isolated from fermented rice grains.</title>
        <authorList>
            <person name="Tanizawa Y."/>
            <person name="Fujisawa T."/>
            <person name="Mochizuki T."/>
            <person name="Kaminuma E."/>
            <person name="Suzuki Y."/>
            <person name="Nakamura Y."/>
            <person name="Tohno M."/>
        </authorList>
    </citation>
    <scope>NUCLEOTIDE SEQUENCE [LARGE SCALE GENOMIC DNA]</scope>
    <source>
        <strain evidence="2">DSM 25784 / JCM 18191 / LMG 30913 / SG25</strain>
    </source>
</reference>
<dbReference type="EMBL" id="DF820492">
    <property type="protein sequence ID" value="GAK31348.1"/>
    <property type="molecule type" value="Genomic_DNA"/>
</dbReference>
<accession>A0A069CVW5</accession>
<sequence length="52" mass="5854">MASFERIVKNPVNEGILIKWYEDSGYKVTAKTRTVGAKNGQDVLEHYLNVVA</sequence>
<dbReference type="Proteomes" id="UP000030643">
    <property type="component" value="Unassembled WGS sequence"/>
</dbReference>
<gene>
    <name evidence="1" type="ORF">WOSG25_090450</name>
</gene>